<dbReference type="CDD" id="cd07377">
    <property type="entry name" value="WHTH_GntR"/>
    <property type="match status" value="1"/>
</dbReference>
<keyword evidence="5" id="KW-0663">Pyridoxal phosphate</keyword>
<evidence type="ECO:0000313" key="10">
    <source>
        <dbReference type="EMBL" id="ADC51349.1"/>
    </source>
</evidence>
<keyword evidence="11" id="KW-1185">Reference proteome</keyword>
<organism evidence="10 11">
    <name type="scientific">Alkalihalophilus pseudofirmus (strain ATCC BAA-2126 / JCM 17055 / OF4)</name>
    <name type="common">Bacillus pseudofirmus</name>
    <dbReference type="NCBI Taxonomy" id="398511"/>
    <lineage>
        <taxon>Bacteria</taxon>
        <taxon>Bacillati</taxon>
        <taxon>Bacillota</taxon>
        <taxon>Bacilli</taxon>
        <taxon>Bacillales</taxon>
        <taxon>Bacillaceae</taxon>
        <taxon>Alkalihalophilus</taxon>
    </lineage>
</organism>
<evidence type="ECO:0000256" key="4">
    <source>
        <dbReference type="ARBA" id="ARBA00022679"/>
    </source>
</evidence>
<dbReference type="GO" id="GO:0003700">
    <property type="term" value="F:DNA-binding transcription factor activity"/>
    <property type="evidence" value="ECO:0007669"/>
    <property type="project" value="InterPro"/>
</dbReference>
<dbReference type="GO" id="GO:0030170">
    <property type="term" value="F:pyridoxal phosphate binding"/>
    <property type="evidence" value="ECO:0007669"/>
    <property type="project" value="InterPro"/>
</dbReference>
<dbReference type="InterPro" id="IPR036390">
    <property type="entry name" value="WH_DNA-bd_sf"/>
</dbReference>
<evidence type="ECO:0000256" key="5">
    <source>
        <dbReference type="ARBA" id="ARBA00022898"/>
    </source>
</evidence>
<dbReference type="RefSeq" id="WP_012958711.1">
    <property type="nucleotide sequence ID" value="NC_013791.2"/>
</dbReference>
<dbReference type="SUPFAM" id="SSF46785">
    <property type="entry name" value="Winged helix' DNA-binding domain"/>
    <property type="match status" value="1"/>
</dbReference>
<keyword evidence="8" id="KW-0804">Transcription</keyword>
<dbReference type="InterPro" id="IPR015422">
    <property type="entry name" value="PyrdxlP-dep_Trfase_small"/>
</dbReference>
<keyword evidence="3" id="KW-0032">Aminotransferase</keyword>
<dbReference type="HOGENOM" id="CLU_017584_0_0_9"/>
<dbReference type="PANTHER" id="PTHR46577:SF2">
    <property type="entry name" value="TRANSCRIPTIONAL REGULATORY PROTEIN"/>
    <property type="match status" value="1"/>
</dbReference>
<comment type="cofactor">
    <cofactor evidence="1">
        <name>pyridoxal 5'-phosphate</name>
        <dbReference type="ChEBI" id="CHEBI:597326"/>
    </cofactor>
</comment>
<dbReference type="InterPro" id="IPR036388">
    <property type="entry name" value="WH-like_DNA-bd_sf"/>
</dbReference>
<evidence type="ECO:0000256" key="7">
    <source>
        <dbReference type="ARBA" id="ARBA00023125"/>
    </source>
</evidence>
<evidence type="ECO:0000256" key="1">
    <source>
        <dbReference type="ARBA" id="ARBA00001933"/>
    </source>
</evidence>
<sequence length="470" mass="52461">MKQSKYKQVMNLITAKITGGEWTIGSQIPSQRELAKLFQVNRSTIITAIEELKADGLLVSHVGKGTIVANNTWSLMKVDKPINWSGNITLGMHKESMKTVKMINELEAKEELIQLGKSELSPDLFPKAAFQNIVQNVSSTFYSLGYEEPKGNLKLRETICHQLKSKGIQASPSSVLIVSGALQALQLISIGLLNKGSTVYVERPSYVLSLSIFQSGGMKLATIPADLEGPIPKGMKDLHNTKAHSVLYTIPTFHNPTGYVMSERRREHLMQLCEDEQIPIIEDDVYGDLWIDEKPPKPLKASDTYGNVLYVGSLSKTLAPGLRIGWVVGPESVIDRLADLKMQTDYGSSSLSQHVAAEWLKSENYELHLAKVRQELKVRRDMTLNALSKHLSTVAEWEVPKGGFFIWLKFLPPIQNKHLFEKALTAGILINPGNIYDKHSTQYIRLSYGFAAYEEIEAGIRKLGEMLKNI</sequence>
<dbReference type="Gene3D" id="1.10.10.10">
    <property type="entry name" value="Winged helix-like DNA-binding domain superfamily/Winged helix DNA-binding domain"/>
    <property type="match status" value="1"/>
</dbReference>
<dbReference type="Gene3D" id="3.90.1150.10">
    <property type="entry name" value="Aspartate Aminotransferase, domain 1"/>
    <property type="match status" value="1"/>
</dbReference>
<evidence type="ECO:0000256" key="6">
    <source>
        <dbReference type="ARBA" id="ARBA00023015"/>
    </source>
</evidence>
<keyword evidence="6" id="KW-0805">Transcription regulation</keyword>
<keyword evidence="7" id="KW-0238">DNA-binding</keyword>
<evidence type="ECO:0000313" key="11">
    <source>
        <dbReference type="Proteomes" id="UP000001544"/>
    </source>
</evidence>
<name>D3FQ56_ALKPO</name>
<dbReference type="Pfam" id="PF00155">
    <property type="entry name" value="Aminotran_1_2"/>
    <property type="match status" value="1"/>
</dbReference>
<accession>D3FQ56</accession>
<dbReference type="Gene3D" id="3.40.640.10">
    <property type="entry name" value="Type I PLP-dependent aspartate aminotransferase-like (Major domain)"/>
    <property type="match status" value="1"/>
</dbReference>
<dbReference type="PROSITE" id="PS50949">
    <property type="entry name" value="HTH_GNTR"/>
    <property type="match status" value="1"/>
</dbReference>
<protein>
    <submittedName>
        <fullName evidence="10">GntR family transcriptional regulator</fullName>
    </submittedName>
</protein>
<evidence type="ECO:0000256" key="8">
    <source>
        <dbReference type="ARBA" id="ARBA00023163"/>
    </source>
</evidence>
<dbReference type="FunFam" id="3.40.640.10:FF:000023">
    <property type="entry name" value="Transcriptional regulator, GntR family"/>
    <property type="match status" value="1"/>
</dbReference>
<dbReference type="CDD" id="cd00609">
    <property type="entry name" value="AAT_like"/>
    <property type="match status" value="1"/>
</dbReference>
<dbReference type="EMBL" id="CP001878">
    <property type="protein sequence ID" value="ADC51349.1"/>
    <property type="molecule type" value="Genomic_DNA"/>
</dbReference>
<dbReference type="SUPFAM" id="SSF53383">
    <property type="entry name" value="PLP-dependent transferases"/>
    <property type="match status" value="1"/>
</dbReference>
<dbReference type="PRINTS" id="PR00035">
    <property type="entry name" value="HTHGNTR"/>
</dbReference>
<evidence type="ECO:0000259" key="9">
    <source>
        <dbReference type="PROSITE" id="PS50949"/>
    </source>
</evidence>
<dbReference type="InterPro" id="IPR051446">
    <property type="entry name" value="HTH_trans_reg/aminotransferase"/>
</dbReference>
<dbReference type="InterPro" id="IPR015421">
    <property type="entry name" value="PyrdxlP-dep_Trfase_major"/>
</dbReference>
<gene>
    <name evidence="10" type="ordered locus">BpOF4_16520</name>
</gene>
<dbReference type="Proteomes" id="UP000001544">
    <property type="component" value="Chromosome"/>
</dbReference>
<proteinExistence type="inferred from homology"/>
<dbReference type="InterPro" id="IPR015424">
    <property type="entry name" value="PyrdxlP-dep_Trfase"/>
</dbReference>
<dbReference type="STRING" id="398511.BpOF4_16520"/>
<dbReference type="GO" id="GO:0003677">
    <property type="term" value="F:DNA binding"/>
    <property type="evidence" value="ECO:0007669"/>
    <property type="project" value="UniProtKB-KW"/>
</dbReference>
<feature type="domain" description="HTH gntR-type" evidence="9">
    <location>
        <begin position="3"/>
        <end position="71"/>
    </location>
</feature>
<dbReference type="InterPro" id="IPR000524">
    <property type="entry name" value="Tscrpt_reg_HTH_GntR"/>
</dbReference>
<dbReference type="PANTHER" id="PTHR46577">
    <property type="entry name" value="HTH-TYPE TRANSCRIPTIONAL REGULATORY PROTEIN GABR"/>
    <property type="match status" value="1"/>
</dbReference>
<evidence type="ECO:0000256" key="3">
    <source>
        <dbReference type="ARBA" id="ARBA00022576"/>
    </source>
</evidence>
<dbReference type="AlphaFoldDB" id="D3FQ56"/>
<evidence type="ECO:0000256" key="2">
    <source>
        <dbReference type="ARBA" id="ARBA00005384"/>
    </source>
</evidence>
<dbReference type="InterPro" id="IPR004839">
    <property type="entry name" value="Aminotransferase_I/II_large"/>
</dbReference>
<dbReference type="SMART" id="SM00345">
    <property type="entry name" value="HTH_GNTR"/>
    <property type="match status" value="1"/>
</dbReference>
<dbReference type="KEGG" id="bpf:BpOF4_16520"/>
<dbReference type="eggNOG" id="COG1167">
    <property type="taxonomic scope" value="Bacteria"/>
</dbReference>
<keyword evidence="4" id="KW-0808">Transferase</keyword>
<comment type="similarity">
    <text evidence="2">In the C-terminal section; belongs to the class-I pyridoxal-phosphate-dependent aminotransferase family.</text>
</comment>
<reference evidence="10 11" key="1">
    <citation type="journal article" date="2011" name="Environ. Microbiol.">
        <title>Genome of alkaliphilic Bacillus pseudofirmus OF4 reveals adaptations that support the ability to grow in an external pH range from 7.5 to 11.4.</title>
        <authorList>
            <person name="Janto B."/>
            <person name="Ahmed A."/>
            <person name="Ito M."/>
            <person name="Liu J."/>
            <person name="Hicks D.B."/>
            <person name="Pagni S."/>
            <person name="Fackelmayer O.J."/>
            <person name="Smith T.A."/>
            <person name="Earl J."/>
            <person name="Elbourne L.D."/>
            <person name="Hassan K."/>
            <person name="Paulsen I.T."/>
            <person name="Kolsto A.B."/>
            <person name="Tourasse N.J."/>
            <person name="Ehrlich G.D."/>
            <person name="Boissy R."/>
            <person name="Ivey D.M."/>
            <person name="Li G."/>
            <person name="Xue Y."/>
            <person name="Ma Y."/>
            <person name="Hu F.Z."/>
            <person name="Krulwich T.A."/>
        </authorList>
    </citation>
    <scope>NUCLEOTIDE SEQUENCE [LARGE SCALE GENOMIC DNA]</scope>
    <source>
        <strain evidence="11">ATCC BAA-2126 / JCM 17055 / OF4</strain>
    </source>
</reference>
<dbReference type="FunFam" id="1.10.10.10:FF:000079">
    <property type="entry name" value="GntR family transcriptional regulator"/>
    <property type="match status" value="1"/>
</dbReference>
<dbReference type="Pfam" id="PF00392">
    <property type="entry name" value="GntR"/>
    <property type="match status" value="1"/>
</dbReference>
<dbReference type="GO" id="GO:0008483">
    <property type="term" value="F:transaminase activity"/>
    <property type="evidence" value="ECO:0007669"/>
    <property type="project" value="UniProtKB-KW"/>
</dbReference>